<reference evidence="1" key="1">
    <citation type="submission" date="2018-02" db="EMBL/GenBank/DDBJ databases">
        <title>The genomes of Aspergillus section Nigri reveals drivers in fungal speciation.</title>
        <authorList>
            <consortium name="DOE Joint Genome Institute"/>
            <person name="Vesth T.C."/>
            <person name="Nybo J."/>
            <person name="Theobald S."/>
            <person name="Brandl J."/>
            <person name="Frisvad J.C."/>
            <person name="Nielsen K.F."/>
            <person name="Lyhne E.K."/>
            <person name="Kogle M.E."/>
            <person name="Kuo A."/>
            <person name="Riley R."/>
            <person name="Clum A."/>
            <person name="Nolan M."/>
            <person name="Lipzen A."/>
            <person name="Salamov A."/>
            <person name="Henrissat B."/>
            <person name="Wiebenga A."/>
            <person name="De vries R.P."/>
            <person name="Grigoriev I.V."/>
            <person name="Mortensen U.H."/>
            <person name="Andersen M.R."/>
            <person name="Baker S.E."/>
        </authorList>
    </citation>
    <scope>NUCLEOTIDE SEQUENCE</scope>
    <source>
        <strain evidence="1">CBS 621.78</strain>
    </source>
</reference>
<gene>
    <name evidence="1" type="ORF">BO95DRAFT_445415</name>
</gene>
<proteinExistence type="predicted"/>
<sequence length="71" mass="7810">MHRMLPKPAGTGWRIGNPPPELSPTAALCWPRQNLILLYFAGGVVGLTPGVTDPWRWVVMVELSVASSWRA</sequence>
<protein>
    <submittedName>
        <fullName evidence="1">Uncharacterized protein</fullName>
    </submittedName>
</protein>
<keyword evidence="2" id="KW-1185">Reference proteome</keyword>
<organism evidence="1 2">
    <name type="scientific">Aspergillus brunneoviolaceus CBS 621.78</name>
    <dbReference type="NCBI Taxonomy" id="1450534"/>
    <lineage>
        <taxon>Eukaryota</taxon>
        <taxon>Fungi</taxon>
        <taxon>Dikarya</taxon>
        <taxon>Ascomycota</taxon>
        <taxon>Pezizomycotina</taxon>
        <taxon>Eurotiomycetes</taxon>
        <taxon>Eurotiomycetidae</taxon>
        <taxon>Eurotiales</taxon>
        <taxon>Aspergillaceae</taxon>
        <taxon>Aspergillus</taxon>
        <taxon>Aspergillus subgen. Circumdati</taxon>
    </lineage>
</organism>
<evidence type="ECO:0000313" key="2">
    <source>
        <dbReference type="Proteomes" id="UP000249057"/>
    </source>
</evidence>
<dbReference type="Proteomes" id="UP000249057">
    <property type="component" value="Unassembled WGS sequence"/>
</dbReference>
<name>A0ACD1G1E6_9EURO</name>
<dbReference type="EMBL" id="KZ825366">
    <property type="protein sequence ID" value="RAH43092.1"/>
    <property type="molecule type" value="Genomic_DNA"/>
</dbReference>
<accession>A0ACD1G1E6</accession>
<evidence type="ECO:0000313" key="1">
    <source>
        <dbReference type="EMBL" id="RAH43092.1"/>
    </source>
</evidence>